<dbReference type="AlphaFoldDB" id="A0A418V791"/>
<feature type="signal peptide" evidence="1">
    <location>
        <begin position="1"/>
        <end position="20"/>
    </location>
</feature>
<keyword evidence="3" id="KW-1185">Reference proteome</keyword>
<name>A0A418V791_9DEIO</name>
<protein>
    <submittedName>
        <fullName evidence="2">Uncharacterized protein</fullName>
    </submittedName>
</protein>
<gene>
    <name evidence="2" type="ORF">D3875_10505</name>
</gene>
<organism evidence="2 3">
    <name type="scientific">Deinococcus cavernae</name>
    <dbReference type="NCBI Taxonomy" id="2320857"/>
    <lineage>
        <taxon>Bacteria</taxon>
        <taxon>Thermotogati</taxon>
        <taxon>Deinococcota</taxon>
        <taxon>Deinococci</taxon>
        <taxon>Deinococcales</taxon>
        <taxon>Deinococcaceae</taxon>
        <taxon>Deinococcus</taxon>
    </lineage>
</organism>
<evidence type="ECO:0000313" key="2">
    <source>
        <dbReference type="EMBL" id="RJF71929.1"/>
    </source>
</evidence>
<accession>A0A418V791</accession>
<dbReference type="RefSeq" id="WP_119763567.1">
    <property type="nucleotide sequence ID" value="NZ_QYUJ01000014.1"/>
</dbReference>
<sequence>MRTLTALLTGVTVLVGAALAQSPSPVPPSSLPIQAIPNGPDIDLGGSYVGRLVGYNNQSALLDIQLEVNGHEVTAALLNRTDRKIYRATGTRSVFPGSPVVVNLLGTSGQGSPCEGGAAEWYIVTATFVSASATTGAGGRGTVQRMICDPLARQFRPDNLNSGSLEIVRK</sequence>
<dbReference type="Proteomes" id="UP000286287">
    <property type="component" value="Unassembled WGS sequence"/>
</dbReference>
<comment type="caution">
    <text evidence="2">The sequence shown here is derived from an EMBL/GenBank/DDBJ whole genome shotgun (WGS) entry which is preliminary data.</text>
</comment>
<keyword evidence="1" id="KW-0732">Signal</keyword>
<dbReference type="EMBL" id="QYUJ01000014">
    <property type="protein sequence ID" value="RJF71929.1"/>
    <property type="molecule type" value="Genomic_DNA"/>
</dbReference>
<feature type="chain" id="PRO_5019408268" evidence="1">
    <location>
        <begin position="21"/>
        <end position="170"/>
    </location>
</feature>
<evidence type="ECO:0000256" key="1">
    <source>
        <dbReference type="SAM" id="SignalP"/>
    </source>
</evidence>
<evidence type="ECO:0000313" key="3">
    <source>
        <dbReference type="Proteomes" id="UP000286287"/>
    </source>
</evidence>
<proteinExistence type="predicted"/>
<reference evidence="2 3" key="1">
    <citation type="submission" date="2018-09" db="EMBL/GenBank/DDBJ databases">
        <authorList>
            <person name="Zhu H."/>
        </authorList>
    </citation>
    <scope>NUCLEOTIDE SEQUENCE [LARGE SCALE GENOMIC DNA]</scope>
    <source>
        <strain evidence="2 3">K2S05-167</strain>
    </source>
</reference>